<feature type="binding site" evidence="11">
    <location>
        <position position="148"/>
    </location>
    <ligand>
        <name>Mg(2+)</name>
        <dbReference type="ChEBI" id="CHEBI:18420"/>
    </ligand>
</feature>
<keyword evidence="4 11" id="KW-0479">Metal-binding</keyword>
<comment type="pathway">
    <text evidence="1 11">Pyrimidine metabolism; CTP biosynthesis via de novo pathway; CTP from UDP: step 2/2.</text>
</comment>
<feature type="binding site" evidence="11">
    <location>
        <begin position="17"/>
        <end position="22"/>
    </location>
    <ligand>
        <name>ATP</name>
        <dbReference type="ChEBI" id="CHEBI:30616"/>
    </ligand>
</feature>
<evidence type="ECO:0000256" key="5">
    <source>
        <dbReference type="ARBA" id="ARBA00022741"/>
    </source>
</evidence>
<evidence type="ECO:0000256" key="11">
    <source>
        <dbReference type="HAMAP-Rule" id="MF_01227"/>
    </source>
</evidence>
<dbReference type="InParanoid" id="S0EVI8"/>
<feature type="binding site" evidence="11">
    <location>
        <position position="74"/>
    </location>
    <ligand>
        <name>Mg(2+)</name>
        <dbReference type="ChEBI" id="CHEBI:18420"/>
    </ligand>
</feature>
<comment type="caution">
    <text evidence="11">Lacks conserved residue(s) required for the propagation of feature annotation.</text>
</comment>
<comment type="function">
    <text evidence="11">Catalyzes the ATP-dependent amination of UTP to CTP with either L-glutamine or ammonia as the source of nitrogen. Regulates intracellular CTP levels through interactions with the four ribonucleotide triphosphates.</text>
</comment>
<dbReference type="GO" id="GO:0003883">
    <property type="term" value="F:CTP synthase activity"/>
    <property type="evidence" value="ECO:0007669"/>
    <property type="project" value="UniProtKB-UniRule"/>
</dbReference>
<evidence type="ECO:0000256" key="3">
    <source>
        <dbReference type="ARBA" id="ARBA00022598"/>
    </source>
</evidence>
<dbReference type="PROSITE" id="PS51273">
    <property type="entry name" value="GATASE_TYPE_1"/>
    <property type="match status" value="1"/>
</dbReference>
<feature type="binding site" evidence="11">
    <location>
        <position position="74"/>
    </location>
    <ligand>
        <name>ATP</name>
        <dbReference type="ChEBI" id="CHEBI:30616"/>
    </ligand>
</feature>
<dbReference type="InterPro" id="IPR017926">
    <property type="entry name" value="GATASE"/>
</dbReference>
<feature type="binding site" evidence="11">
    <location>
        <begin position="195"/>
        <end position="200"/>
    </location>
    <ligand>
        <name>CTP</name>
        <dbReference type="ChEBI" id="CHEBI:37563"/>
        <note>allosteric inhibitor</note>
    </ligand>
</feature>
<dbReference type="GO" id="GO:0005524">
    <property type="term" value="F:ATP binding"/>
    <property type="evidence" value="ECO:0007669"/>
    <property type="project" value="UniProtKB-KW"/>
</dbReference>
<dbReference type="GO" id="GO:0042802">
    <property type="term" value="F:identical protein binding"/>
    <property type="evidence" value="ECO:0007669"/>
    <property type="project" value="TreeGrafter"/>
</dbReference>
<comment type="miscellaneous">
    <text evidence="11">CTPSs have evolved a hybrid strategy for distinguishing between UTP and CTP. The overlapping regions of the product feedback inhibitory and substrate sites recognize a common feature in both compounds, the triphosphate moiety. To differentiate isosteric substrate and product pyrimidine rings, an additional pocket far from the expected kinase/ligase catalytic site, specifically recognizes the cytosine and ribose portions of the product inhibitor.</text>
</comment>
<dbReference type="CDD" id="cd01746">
    <property type="entry name" value="GATase1_CTP_Synthase"/>
    <property type="match status" value="1"/>
</dbReference>
<dbReference type="Gene3D" id="3.40.50.880">
    <property type="match status" value="1"/>
</dbReference>
<comment type="similarity">
    <text evidence="2 11">Belongs to the CTP synthase family.</text>
</comment>
<feature type="binding site" evidence="11">
    <location>
        <begin position="195"/>
        <end position="200"/>
    </location>
    <ligand>
        <name>UTP</name>
        <dbReference type="ChEBI" id="CHEBI:46398"/>
    </ligand>
</feature>
<dbReference type="InterPro" id="IPR029062">
    <property type="entry name" value="Class_I_gatase-like"/>
</dbReference>
<evidence type="ECO:0000256" key="10">
    <source>
        <dbReference type="ARBA" id="ARBA00047781"/>
    </source>
</evidence>
<sequence length="582" mass="64819">MSAETKYIFVTGGVVSGLGKGITTASLGRLLRNRGFRITFQKLDPYINVDADTMNPYQHGEAFVTDDGAVTDLDLGHYERFVDISLTRRASVTTGSVYSTVIEKERRGDYLGATVQMIPHITNEIKERIRSAAKGTSGEPDADIVIAEVGGTVGDIEGLPFLEAIRQFRKDVGPQNVMYIHVTLIPSVGPWGEVKTKPTQHSVMKLREIGLQPDVLICRTRLPLSQEMKNKISLFCDVEPAAVVDAVDVDTIYEVPLLFEEAGLADLVVKRLGLPETTPDLAEWREIVSRIKQPRYEVNVAVVGKYVENGDAYISIAEALKHAGIANDARVNIHWVDSEKLERQPIEQVMEGIDAVLVAPGFGARGVEGKVMAAHYARTKPLPFLGVCYGMQMAVVEFARNMCGLAEAHSEEVNPRTPHPVIHILPDQKNVPNMGNSMRLGSHRCLLVSGSMAERLYGESIIYERHRHRYELNNDYRELLTKHGMLCSGLSPDYRLVEMVEIPSHPYFIATQFHPEFQSRPNRAHPLFRGLIAAALEHNGFRAFRETTTKTIERPMTSRGELTLDNEEKNIGLVENAQTLEL</sequence>
<dbReference type="FunCoup" id="S0EVI8">
    <property type="interactions" value="433"/>
</dbReference>
<dbReference type="RefSeq" id="WP_016483335.1">
    <property type="nucleotide sequence ID" value="NC_021487.1"/>
</dbReference>
<dbReference type="PANTHER" id="PTHR11550:SF0">
    <property type="entry name" value="CTP SYNTHASE-RELATED"/>
    <property type="match status" value="1"/>
</dbReference>
<evidence type="ECO:0000256" key="6">
    <source>
        <dbReference type="ARBA" id="ARBA00022840"/>
    </source>
</evidence>
<comment type="catalytic activity">
    <reaction evidence="11">
        <text>UTP + NH4(+) + ATP = CTP + ADP + phosphate + 2 H(+)</text>
        <dbReference type="Rhea" id="RHEA:16597"/>
        <dbReference type="ChEBI" id="CHEBI:15378"/>
        <dbReference type="ChEBI" id="CHEBI:28938"/>
        <dbReference type="ChEBI" id="CHEBI:30616"/>
        <dbReference type="ChEBI" id="CHEBI:37563"/>
        <dbReference type="ChEBI" id="CHEBI:43474"/>
        <dbReference type="ChEBI" id="CHEBI:46398"/>
        <dbReference type="ChEBI" id="CHEBI:456216"/>
    </reaction>
</comment>
<dbReference type="InterPro" id="IPR027417">
    <property type="entry name" value="P-loop_NTPase"/>
</dbReference>
<keyword evidence="8 11" id="KW-0315">Glutamine amidotransferase</keyword>
<evidence type="ECO:0000313" key="14">
    <source>
        <dbReference type="EMBL" id="CCW35811.1"/>
    </source>
</evidence>
<protein>
    <recommendedName>
        <fullName evidence="11">CTP synthase</fullName>
        <ecNumber evidence="11">6.3.4.2</ecNumber>
    </recommendedName>
    <alternativeName>
        <fullName evidence="11">Cytidine 5'-triphosphate synthase</fullName>
    </alternativeName>
    <alternativeName>
        <fullName evidence="11">Cytidine triphosphate synthetase</fullName>
        <shortName evidence="11">CTP synthetase</shortName>
        <shortName evidence="11">CTPS</shortName>
    </alternativeName>
    <alternativeName>
        <fullName evidence="11">UTP--ammonia ligase</fullName>
    </alternativeName>
</protein>
<dbReference type="EMBL" id="HF951689">
    <property type="protein sequence ID" value="CCW35811.1"/>
    <property type="molecule type" value="Genomic_DNA"/>
</dbReference>
<dbReference type="PATRIC" id="fig|1303518.3.peg.2066"/>
<dbReference type="eggNOG" id="COG0504">
    <property type="taxonomic scope" value="Bacteria"/>
</dbReference>
<dbReference type="NCBIfam" id="NF003792">
    <property type="entry name" value="PRK05380.1"/>
    <property type="match status" value="1"/>
</dbReference>
<dbReference type="Gene3D" id="3.40.50.300">
    <property type="entry name" value="P-loop containing nucleotide triphosphate hydrolases"/>
    <property type="match status" value="1"/>
</dbReference>
<dbReference type="HOGENOM" id="CLU_011675_5_0_0"/>
<dbReference type="Pfam" id="PF06418">
    <property type="entry name" value="CTP_synth_N"/>
    <property type="match status" value="1"/>
</dbReference>
<gene>
    <name evidence="11" type="primary">pyrG</name>
    <name evidence="14" type="ORF">CCALI_02004</name>
</gene>
<dbReference type="Pfam" id="PF00117">
    <property type="entry name" value="GATase"/>
    <property type="match status" value="1"/>
</dbReference>
<dbReference type="GO" id="GO:0044210">
    <property type="term" value="P:'de novo' CTP biosynthetic process"/>
    <property type="evidence" value="ECO:0007669"/>
    <property type="project" value="UniProtKB-UniRule"/>
</dbReference>
<evidence type="ECO:0000259" key="13">
    <source>
        <dbReference type="Pfam" id="PF06418"/>
    </source>
</evidence>
<dbReference type="InterPro" id="IPR017456">
    <property type="entry name" value="CTP_synthase_N"/>
</dbReference>
<feature type="active site" evidence="11">
    <location>
        <position position="514"/>
    </location>
</feature>
<keyword evidence="5 11" id="KW-0547">Nucleotide-binding</keyword>
<keyword evidence="3 11" id="KW-0436">Ligase</keyword>
<feature type="binding site" evidence="11">
    <location>
        <position position="469"/>
    </location>
    <ligand>
        <name>L-glutamine</name>
        <dbReference type="ChEBI" id="CHEBI:58359"/>
    </ligand>
</feature>
<feature type="binding site" evidence="11">
    <location>
        <position position="231"/>
    </location>
    <ligand>
        <name>CTP</name>
        <dbReference type="ChEBI" id="CHEBI:37563"/>
        <note>allosteric inhibitor</note>
    </ligand>
</feature>
<feature type="binding site" evidence="11">
    <location>
        <position position="16"/>
    </location>
    <ligand>
        <name>CTP</name>
        <dbReference type="ChEBI" id="CHEBI:37563"/>
        <note>allosteric inhibitor</note>
    </ligand>
</feature>
<dbReference type="GO" id="GO:0005829">
    <property type="term" value="C:cytosol"/>
    <property type="evidence" value="ECO:0007669"/>
    <property type="project" value="TreeGrafter"/>
</dbReference>
<dbReference type="PANTHER" id="PTHR11550">
    <property type="entry name" value="CTP SYNTHASE"/>
    <property type="match status" value="1"/>
</dbReference>
<dbReference type="GO" id="GO:0019856">
    <property type="term" value="P:pyrimidine nucleobase biosynthetic process"/>
    <property type="evidence" value="ECO:0007669"/>
    <property type="project" value="TreeGrafter"/>
</dbReference>
<evidence type="ECO:0000256" key="2">
    <source>
        <dbReference type="ARBA" id="ARBA00007533"/>
    </source>
</evidence>
<feature type="region of interest" description="Amidoligase domain" evidence="11">
    <location>
        <begin position="1"/>
        <end position="274"/>
    </location>
</feature>
<dbReference type="KEGG" id="ccz:CCALI_02004"/>
<feature type="binding site" evidence="11">
    <location>
        <position position="249"/>
    </location>
    <ligand>
        <name>ATP</name>
        <dbReference type="ChEBI" id="CHEBI:30616"/>
    </ligand>
</feature>
<dbReference type="OrthoDB" id="9801107at2"/>
<evidence type="ECO:0000259" key="12">
    <source>
        <dbReference type="Pfam" id="PF00117"/>
    </source>
</evidence>
<dbReference type="GO" id="GO:0004359">
    <property type="term" value="F:glutaminase activity"/>
    <property type="evidence" value="ECO:0007669"/>
    <property type="project" value="RHEA"/>
</dbReference>
<feature type="active site" description="Nucleophile; for glutamine hydrolysis" evidence="11">
    <location>
        <position position="388"/>
    </location>
</feature>
<dbReference type="EC" id="6.3.4.2" evidence="11"/>
<keyword evidence="15" id="KW-1185">Reference proteome</keyword>
<comment type="subunit">
    <text evidence="11">Homotetramer.</text>
</comment>
<evidence type="ECO:0000256" key="7">
    <source>
        <dbReference type="ARBA" id="ARBA00022842"/>
    </source>
</evidence>
<keyword evidence="9 11" id="KW-0665">Pyrimidine biosynthesis</keyword>
<dbReference type="InterPro" id="IPR004468">
    <property type="entry name" value="CTP_synthase"/>
</dbReference>
<dbReference type="InterPro" id="IPR033828">
    <property type="entry name" value="GATase1_CTP_Synthase"/>
</dbReference>
<feature type="binding site" evidence="11">
    <location>
        <position position="412"/>
    </location>
    <ligand>
        <name>L-glutamine</name>
        <dbReference type="ChEBI" id="CHEBI:58359"/>
    </ligand>
</feature>
<dbReference type="GO" id="GO:0097268">
    <property type="term" value="C:cytoophidium"/>
    <property type="evidence" value="ECO:0007669"/>
    <property type="project" value="UniProtKB-ARBA"/>
</dbReference>
<feature type="domain" description="Glutamine amidotransferase" evidence="12">
    <location>
        <begin position="311"/>
        <end position="533"/>
    </location>
</feature>
<comment type="catalytic activity">
    <reaction evidence="11">
        <text>L-glutamine + H2O = L-glutamate + NH4(+)</text>
        <dbReference type="Rhea" id="RHEA:15889"/>
        <dbReference type="ChEBI" id="CHEBI:15377"/>
        <dbReference type="ChEBI" id="CHEBI:28938"/>
        <dbReference type="ChEBI" id="CHEBI:29985"/>
        <dbReference type="ChEBI" id="CHEBI:58359"/>
    </reaction>
</comment>
<keyword evidence="7 11" id="KW-0460">Magnesium</keyword>
<accession>S0EVI8</accession>
<keyword evidence="6 11" id="KW-0067">ATP-binding</keyword>
<name>S0EVI8_CHTCT</name>
<evidence type="ECO:0000256" key="4">
    <source>
        <dbReference type="ARBA" id="ARBA00022723"/>
    </source>
</evidence>
<dbReference type="Proteomes" id="UP000014227">
    <property type="component" value="Chromosome I"/>
</dbReference>
<comment type="catalytic activity">
    <reaction evidence="10 11">
        <text>UTP + L-glutamine + ATP + H2O = CTP + L-glutamate + ADP + phosphate + 2 H(+)</text>
        <dbReference type="Rhea" id="RHEA:26426"/>
        <dbReference type="ChEBI" id="CHEBI:15377"/>
        <dbReference type="ChEBI" id="CHEBI:15378"/>
        <dbReference type="ChEBI" id="CHEBI:29985"/>
        <dbReference type="ChEBI" id="CHEBI:30616"/>
        <dbReference type="ChEBI" id="CHEBI:37563"/>
        <dbReference type="ChEBI" id="CHEBI:43474"/>
        <dbReference type="ChEBI" id="CHEBI:46398"/>
        <dbReference type="ChEBI" id="CHEBI:58359"/>
        <dbReference type="ChEBI" id="CHEBI:456216"/>
        <dbReference type="EC" id="6.3.4.2"/>
    </reaction>
</comment>
<reference evidence="15" key="1">
    <citation type="submission" date="2013-03" db="EMBL/GenBank/DDBJ databases">
        <title>Genome sequence of Chthonomonas calidirosea, the first sequenced genome from the Armatimonadetes phylum (formally candidate division OP10).</title>
        <authorList>
            <person name="Lee K.C.Y."/>
            <person name="Morgan X.C."/>
            <person name="Dunfield P.F."/>
            <person name="Tamas I."/>
            <person name="Houghton K.M."/>
            <person name="Vyssotski M."/>
            <person name="Ryan J.L.J."/>
            <person name="Lagutin K."/>
            <person name="McDonald I.R."/>
            <person name="Stott M.B."/>
        </authorList>
    </citation>
    <scope>NUCLEOTIDE SEQUENCE [LARGE SCALE GENOMIC DNA]</scope>
    <source>
        <strain evidence="15">DSM 23976 / ICMP 18418 / T49</strain>
    </source>
</reference>
<evidence type="ECO:0000256" key="9">
    <source>
        <dbReference type="ARBA" id="ARBA00022975"/>
    </source>
</evidence>
<feature type="binding site" evidence="11">
    <location>
        <begin position="389"/>
        <end position="392"/>
    </location>
    <ligand>
        <name>L-glutamine</name>
        <dbReference type="ChEBI" id="CHEBI:58359"/>
    </ligand>
</feature>
<feature type="binding site" evidence="11">
    <location>
        <position position="231"/>
    </location>
    <ligand>
        <name>UTP</name>
        <dbReference type="ChEBI" id="CHEBI:46398"/>
    </ligand>
</feature>
<feature type="binding site" evidence="11">
    <location>
        <position position="16"/>
    </location>
    <ligand>
        <name>UTP</name>
        <dbReference type="ChEBI" id="CHEBI:46398"/>
    </ligand>
</feature>
<evidence type="ECO:0000256" key="8">
    <source>
        <dbReference type="ARBA" id="ARBA00022962"/>
    </source>
</evidence>
<dbReference type="SUPFAM" id="SSF52317">
    <property type="entry name" value="Class I glutamine amidotransferase-like"/>
    <property type="match status" value="1"/>
</dbReference>
<comment type="activity regulation">
    <text evidence="11">Allosterically activated by GTP, when glutamine is the substrate; GTP has no effect on the reaction when ammonia is the substrate. The allosteric effector GTP functions by stabilizing the protein conformation that binds the tetrahedral intermediate(s) formed during glutamine hydrolysis. Inhibited by the product CTP, via allosteric rather than competitive inhibition.</text>
</comment>
<evidence type="ECO:0000313" key="15">
    <source>
        <dbReference type="Proteomes" id="UP000014227"/>
    </source>
</evidence>
<feature type="binding site" evidence="11">
    <location>
        <position position="361"/>
    </location>
    <ligand>
        <name>L-glutamine</name>
        <dbReference type="ChEBI" id="CHEBI:58359"/>
    </ligand>
</feature>
<dbReference type="AlphaFoldDB" id="S0EVI8"/>
<dbReference type="HAMAP" id="MF_01227">
    <property type="entry name" value="PyrG"/>
    <property type="match status" value="1"/>
</dbReference>
<dbReference type="FunFam" id="3.40.50.300:FF:000009">
    <property type="entry name" value="CTP synthase"/>
    <property type="match status" value="1"/>
</dbReference>
<dbReference type="UniPathway" id="UPA00159">
    <property type="reaction ID" value="UER00277"/>
</dbReference>
<dbReference type="GO" id="GO:0046872">
    <property type="term" value="F:metal ion binding"/>
    <property type="evidence" value="ECO:0007669"/>
    <property type="project" value="UniProtKB-KW"/>
</dbReference>
<dbReference type="NCBIfam" id="TIGR00337">
    <property type="entry name" value="PyrG"/>
    <property type="match status" value="1"/>
</dbReference>
<feature type="binding site" evidence="11">
    <location>
        <position position="57"/>
    </location>
    <ligand>
        <name>L-glutamine</name>
        <dbReference type="ChEBI" id="CHEBI:58359"/>
    </ligand>
</feature>
<proteinExistence type="inferred from homology"/>
<organism evidence="14 15">
    <name type="scientific">Chthonomonas calidirosea (strain DSM 23976 / ICMP 18418 / T49)</name>
    <dbReference type="NCBI Taxonomy" id="1303518"/>
    <lineage>
        <taxon>Bacteria</taxon>
        <taxon>Bacillati</taxon>
        <taxon>Armatimonadota</taxon>
        <taxon>Chthonomonadia</taxon>
        <taxon>Chthonomonadales</taxon>
        <taxon>Chthonomonadaceae</taxon>
        <taxon>Chthonomonas</taxon>
    </lineage>
</organism>
<dbReference type="STRING" id="454171.CP488_02085"/>
<dbReference type="SUPFAM" id="SSF52540">
    <property type="entry name" value="P-loop containing nucleoside triphosphate hydrolases"/>
    <property type="match status" value="1"/>
</dbReference>
<feature type="binding site" evidence="11">
    <location>
        <begin position="155"/>
        <end position="157"/>
    </location>
    <ligand>
        <name>CTP</name>
        <dbReference type="ChEBI" id="CHEBI:37563"/>
        <note>allosteric inhibitor</note>
    </ligand>
</feature>
<dbReference type="CDD" id="cd03113">
    <property type="entry name" value="CTPS_N"/>
    <property type="match status" value="1"/>
</dbReference>
<feature type="active site" evidence="11">
    <location>
        <position position="516"/>
    </location>
</feature>
<feature type="domain" description="CTP synthase N-terminal" evidence="13">
    <location>
        <begin position="6"/>
        <end position="274"/>
    </location>
</feature>
<evidence type="ECO:0000256" key="1">
    <source>
        <dbReference type="ARBA" id="ARBA00005171"/>
    </source>
</evidence>
<dbReference type="FunFam" id="3.40.50.880:FF:000002">
    <property type="entry name" value="CTP synthase"/>
    <property type="match status" value="1"/>
</dbReference>